<comment type="caution">
    <text evidence="2">The sequence shown here is derived from an EMBL/GenBank/DDBJ whole genome shotgun (WGS) entry which is preliminary data.</text>
</comment>
<proteinExistence type="predicted"/>
<dbReference type="PROSITE" id="PS50948">
    <property type="entry name" value="PAN"/>
    <property type="match status" value="1"/>
</dbReference>
<dbReference type="SMART" id="SM00473">
    <property type="entry name" value="PAN_AP"/>
    <property type="match status" value="1"/>
</dbReference>
<dbReference type="EMBL" id="JBBPBK010000012">
    <property type="protein sequence ID" value="KAK9274263.1"/>
    <property type="molecule type" value="Genomic_DNA"/>
</dbReference>
<reference evidence="2 3" key="1">
    <citation type="journal article" date="2024" name="Plant J.">
        <title>Genome sequences and population genomics reveal climatic adaptation and genomic divergence between two closely related sweetgum species.</title>
        <authorList>
            <person name="Xu W.Q."/>
            <person name="Ren C.Q."/>
            <person name="Zhang X.Y."/>
            <person name="Comes H.P."/>
            <person name="Liu X.H."/>
            <person name="Li Y.G."/>
            <person name="Kettle C.J."/>
            <person name="Jalonen R."/>
            <person name="Gaisberger H."/>
            <person name="Ma Y.Z."/>
            <person name="Qiu Y.X."/>
        </authorList>
    </citation>
    <scope>NUCLEOTIDE SEQUENCE [LARGE SCALE GENOMIC DNA]</scope>
    <source>
        <strain evidence="2">Hangzhou</strain>
    </source>
</reference>
<dbReference type="Pfam" id="PF08276">
    <property type="entry name" value="PAN_2"/>
    <property type="match status" value="1"/>
</dbReference>
<gene>
    <name evidence="2" type="ORF">L1049_019077</name>
</gene>
<evidence type="ECO:0000313" key="3">
    <source>
        <dbReference type="Proteomes" id="UP001415857"/>
    </source>
</evidence>
<dbReference type="AlphaFoldDB" id="A0AAP0RB25"/>
<dbReference type="Proteomes" id="UP001415857">
    <property type="component" value="Unassembled WGS sequence"/>
</dbReference>
<organism evidence="2 3">
    <name type="scientific">Liquidambar formosana</name>
    <name type="common">Formosan gum</name>
    <dbReference type="NCBI Taxonomy" id="63359"/>
    <lineage>
        <taxon>Eukaryota</taxon>
        <taxon>Viridiplantae</taxon>
        <taxon>Streptophyta</taxon>
        <taxon>Embryophyta</taxon>
        <taxon>Tracheophyta</taxon>
        <taxon>Spermatophyta</taxon>
        <taxon>Magnoliopsida</taxon>
        <taxon>eudicotyledons</taxon>
        <taxon>Gunneridae</taxon>
        <taxon>Pentapetalae</taxon>
        <taxon>Saxifragales</taxon>
        <taxon>Altingiaceae</taxon>
        <taxon>Liquidambar</taxon>
    </lineage>
</organism>
<protein>
    <recommendedName>
        <fullName evidence="1">Apple domain-containing protein</fullName>
    </recommendedName>
</protein>
<dbReference type="InterPro" id="IPR003609">
    <property type="entry name" value="Pan_app"/>
</dbReference>
<sequence>MASTGQLDEYSMSDGIISIVGHSLCEDTDRCLTSLPSKCKDGDEFSKINGSMPTLLFESTSISTMSFSDCEIMCRSNCSCTAFESLLDNQTRCQLYYGDKNEMLDIMEKGEGVIIYVRTGGDPPTEHGKSEYNYIEFIVKS</sequence>
<feature type="domain" description="Apple" evidence="1">
    <location>
        <begin position="39"/>
        <end position="120"/>
    </location>
</feature>
<keyword evidence="3" id="KW-1185">Reference proteome</keyword>
<evidence type="ECO:0000259" key="1">
    <source>
        <dbReference type="PROSITE" id="PS50948"/>
    </source>
</evidence>
<evidence type="ECO:0000313" key="2">
    <source>
        <dbReference type="EMBL" id="KAK9274263.1"/>
    </source>
</evidence>
<name>A0AAP0RB25_LIQFO</name>
<accession>A0AAP0RB25</accession>